<protein>
    <submittedName>
        <fullName evidence="3">Envelope stress response membrane protein PspB</fullName>
    </submittedName>
</protein>
<name>A0A432Y0C2_9GAMM</name>
<keyword evidence="2" id="KW-1133">Transmembrane helix</keyword>
<gene>
    <name evidence="3" type="ORF">CWI69_02930</name>
</gene>
<keyword evidence="2" id="KW-0472">Membrane</keyword>
<dbReference type="InterPro" id="IPR009554">
    <property type="entry name" value="Phageshock_PspB"/>
</dbReference>
<dbReference type="EMBL" id="PIPW01000001">
    <property type="protein sequence ID" value="RUO54386.1"/>
    <property type="molecule type" value="Genomic_DNA"/>
</dbReference>
<feature type="coiled-coil region" evidence="1">
    <location>
        <begin position="40"/>
        <end position="67"/>
    </location>
</feature>
<evidence type="ECO:0000256" key="1">
    <source>
        <dbReference type="SAM" id="Coils"/>
    </source>
</evidence>
<dbReference type="NCBIfam" id="TIGR02976">
    <property type="entry name" value="phageshock_pspB"/>
    <property type="match status" value="1"/>
</dbReference>
<proteinExistence type="predicted"/>
<accession>A0A432Y0C2</accession>
<dbReference type="OrthoDB" id="6198106at2"/>
<evidence type="ECO:0000313" key="4">
    <source>
        <dbReference type="Proteomes" id="UP000287198"/>
    </source>
</evidence>
<dbReference type="GO" id="GO:0009271">
    <property type="term" value="P:phage shock"/>
    <property type="evidence" value="ECO:0007669"/>
    <property type="project" value="InterPro"/>
</dbReference>
<reference evidence="4" key="1">
    <citation type="journal article" date="2018" name="Front. Microbiol.">
        <title>Genome-Based Analysis Reveals the Taxonomy and Diversity of the Family Idiomarinaceae.</title>
        <authorList>
            <person name="Liu Y."/>
            <person name="Lai Q."/>
            <person name="Shao Z."/>
        </authorList>
    </citation>
    <scope>NUCLEOTIDE SEQUENCE [LARGE SCALE GENOMIC DNA]</scope>
    <source>
        <strain evidence="4">BH195</strain>
    </source>
</reference>
<dbReference type="Pfam" id="PF06667">
    <property type="entry name" value="PspB"/>
    <property type="match status" value="1"/>
</dbReference>
<dbReference type="RefSeq" id="WP_126761727.1">
    <property type="nucleotide sequence ID" value="NZ_JBHLTZ010000004.1"/>
</dbReference>
<feature type="transmembrane region" description="Helical" evidence="2">
    <location>
        <begin position="6"/>
        <end position="27"/>
    </location>
</feature>
<evidence type="ECO:0000256" key="2">
    <source>
        <dbReference type="SAM" id="Phobius"/>
    </source>
</evidence>
<evidence type="ECO:0000313" key="3">
    <source>
        <dbReference type="EMBL" id="RUO54386.1"/>
    </source>
</evidence>
<keyword evidence="2" id="KW-0812">Transmembrane</keyword>
<comment type="caution">
    <text evidence="3">The sequence shown here is derived from an EMBL/GenBank/DDBJ whole genome shotgun (WGS) entry which is preliminary data.</text>
</comment>
<keyword evidence="1" id="KW-0175">Coiled coil</keyword>
<dbReference type="NCBIfam" id="NF006993">
    <property type="entry name" value="PRK09458.1"/>
    <property type="match status" value="1"/>
</dbReference>
<sequence length="79" mass="9297">MADILVPMIAVPLILFMIFVAPVWIIMHYRSKRKMSQGLSETELQDLQQLARQAEQMRERIKTLESILDADAPTWRERK</sequence>
<organism evidence="3 4">
    <name type="scientific">Pseudidiomarina halophila</name>
    <dbReference type="NCBI Taxonomy" id="1449799"/>
    <lineage>
        <taxon>Bacteria</taxon>
        <taxon>Pseudomonadati</taxon>
        <taxon>Pseudomonadota</taxon>
        <taxon>Gammaproteobacteria</taxon>
        <taxon>Alteromonadales</taxon>
        <taxon>Idiomarinaceae</taxon>
        <taxon>Pseudidiomarina</taxon>
    </lineage>
</organism>
<dbReference type="GO" id="GO:0006355">
    <property type="term" value="P:regulation of DNA-templated transcription"/>
    <property type="evidence" value="ECO:0007669"/>
    <property type="project" value="InterPro"/>
</dbReference>
<keyword evidence="4" id="KW-1185">Reference proteome</keyword>
<dbReference type="Proteomes" id="UP000287198">
    <property type="component" value="Unassembled WGS sequence"/>
</dbReference>
<dbReference type="AlphaFoldDB" id="A0A432Y0C2"/>